<name>A0ABY9C8G6_VITVI</name>
<feature type="compositionally biased region" description="Basic and acidic residues" evidence="2">
    <location>
        <begin position="123"/>
        <end position="145"/>
    </location>
</feature>
<proteinExistence type="predicted"/>
<accession>A0ABY9C8G6</accession>
<dbReference type="EMBL" id="CP126654">
    <property type="protein sequence ID" value="WJZ91029.1"/>
    <property type="molecule type" value="Genomic_DNA"/>
</dbReference>
<dbReference type="Pfam" id="PF03732">
    <property type="entry name" value="Retrotrans_gag"/>
    <property type="match status" value="1"/>
</dbReference>
<keyword evidence="1" id="KW-0479">Metal-binding</keyword>
<dbReference type="Gene3D" id="4.10.60.10">
    <property type="entry name" value="Zinc finger, CCHC-type"/>
    <property type="match status" value="1"/>
</dbReference>
<feature type="compositionally biased region" description="Polar residues" evidence="2">
    <location>
        <begin position="98"/>
        <end position="109"/>
    </location>
</feature>
<evidence type="ECO:0000256" key="1">
    <source>
        <dbReference type="PROSITE-ProRule" id="PRU00047"/>
    </source>
</evidence>
<dbReference type="InterPro" id="IPR005162">
    <property type="entry name" value="Retrotrans_gag_dom"/>
</dbReference>
<reference evidence="4 5" key="1">
    <citation type="journal article" date="2023" name="Hortic Res">
        <title>The complete reference genome for grapevine (Vitis vinifera L.) genetics and breeding.</title>
        <authorList>
            <person name="Shi X."/>
            <person name="Cao S."/>
            <person name="Wang X."/>
            <person name="Huang S."/>
            <person name="Wang Y."/>
            <person name="Liu Z."/>
            <person name="Liu W."/>
            <person name="Leng X."/>
            <person name="Peng Y."/>
            <person name="Wang N."/>
            <person name="Wang Y."/>
            <person name="Ma Z."/>
            <person name="Xu X."/>
            <person name="Zhang F."/>
            <person name="Xue H."/>
            <person name="Zhong H."/>
            <person name="Wang Y."/>
            <person name="Zhang K."/>
            <person name="Velt A."/>
            <person name="Avia K."/>
            <person name="Holtgrawe D."/>
            <person name="Grimplet J."/>
            <person name="Matus J.T."/>
            <person name="Ware D."/>
            <person name="Wu X."/>
            <person name="Wang H."/>
            <person name="Liu C."/>
            <person name="Fang Y."/>
            <person name="Rustenholz C."/>
            <person name="Cheng Z."/>
            <person name="Xiao H."/>
            <person name="Zhou Y."/>
        </authorList>
    </citation>
    <scope>NUCLEOTIDE SEQUENCE [LARGE SCALE GENOMIC DNA]</scope>
    <source>
        <strain evidence="5">cv. Pinot noir / PN40024</strain>
        <tissue evidence="4">Leaf</tissue>
    </source>
</reference>
<evidence type="ECO:0000313" key="5">
    <source>
        <dbReference type="Proteomes" id="UP001227230"/>
    </source>
</evidence>
<dbReference type="Proteomes" id="UP001227230">
    <property type="component" value="Chromosome 7"/>
</dbReference>
<dbReference type="PANTHER" id="PTHR35046:SF9">
    <property type="entry name" value="RNA-DIRECTED DNA POLYMERASE"/>
    <property type="match status" value="1"/>
</dbReference>
<protein>
    <recommendedName>
        <fullName evidence="3">CCHC-type domain-containing protein</fullName>
    </recommendedName>
</protein>
<evidence type="ECO:0000256" key="2">
    <source>
        <dbReference type="SAM" id="MobiDB-lite"/>
    </source>
</evidence>
<feature type="region of interest" description="Disordered" evidence="2">
    <location>
        <begin position="93"/>
        <end position="145"/>
    </location>
</feature>
<keyword evidence="1" id="KW-0862">Zinc</keyword>
<dbReference type="SMART" id="SM00343">
    <property type="entry name" value="ZnF_C2HC"/>
    <property type="match status" value="1"/>
</dbReference>
<organism evidence="4 5">
    <name type="scientific">Vitis vinifera</name>
    <name type="common">Grape</name>
    <dbReference type="NCBI Taxonomy" id="29760"/>
    <lineage>
        <taxon>Eukaryota</taxon>
        <taxon>Viridiplantae</taxon>
        <taxon>Streptophyta</taxon>
        <taxon>Embryophyta</taxon>
        <taxon>Tracheophyta</taxon>
        <taxon>Spermatophyta</taxon>
        <taxon>Magnoliopsida</taxon>
        <taxon>eudicotyledons</taxon>
        <taxon>Gunneridae</taxon>
        <taxon>Pentapetalae</taxon>
        <taxon>rosids</taxon>
        <taxon>Vitales</taxon>
        <taxon>Vitaceae</taxon>
        <taxon>Viteae</taxon>
        <taxon>Vitis</taxon>
    </lineage>
</organism>
<dbReference type="SUPFAM" id="SSF57756">
    <property type="entry name" value="Retrovirus zinc finger-like domains"/>
    <property type="match status" value="1"/>
</dbReference>
<dbReference type="PANTHER" id="PTHR35046">
    <property type="entry name" value="ZINC KNUCKLE (CCHC-TYPE) FAMILY PROTEIN"/>
    <property type="match status" value="1"/>
</dbReference>
<keyword evidence="5" id="KW-1185">Reference proteome</keyword>
<evidence type="ECO:0000259" key="3">
    <source>
        <dbReference type="PROSITE" id="PS50158"/>
    </source>
</evidence>
<feature type="domain" description="CCHC-type" evidence="3">
    <location>
        <begin position="152"/>
        <end position="168"/>
    </location>
</feature>
<dbReference type="PROSITE" id="PS50158">
    <property type="entry name" value="ZF_CCHC"/>
    <property type="match status" value="1"/>
</dbReference>
<gene>
    <name evidence="4" type="ORF">VitviT2T_010139</name>
</gene>
<dbReference type="InterPro" id="IPR001878">
    <property type="entry name" value="Znf_CCHC"/>
</dbReference>
<keyword evidence="1" id="KW-0863">Zinc-finger</keyword>
<dbReference type="InterPro" id="IPR036875">
    <property type="entry name" value="Znf_CCHC_sf"/>
</dbReference>
<evidence type="ECO:0000313" key="4">
    <source>
        <dbReference type="EMBL" id="WJZ91029.1"/>
    </source>
</evidence>
<sequence>MKATMRRRFVPSHYYRDLYQKLQSLTQGYRSMDDYHKEMEIAMIRANVEEDREATMARFLNGLRDIVNVVELQHYVELEDMVHMAIKVEQQLKRKGTRSFQNPGSSASWRPNGRKNEGVVFKSKIEPPKRRDEAPNVNKGKNESQTRNRDIKCFRCLGVGHIASQCPNKRTMITRVDGEVETESEEDDDQMASLEDACDDNVEYPMEESHVREINHHRPCKEATASHVFELPGIQEAVFEEVSGRGIFLLREHAHHTGNGVTVVVPKTFEAEKIETSSPTKKFFLAFLEMRLHHRHESLFLGIFWSRRVHHRHRESLLIEKGKFIAAGVVHHR</sequence>